<reference evidence="4 5" key="1">
    <citation type="submission" date="2016-03" db="EMBL/GenBank/DDBJ databases">
        <title>Pediococcus and Lactobacillus from brewery environment - whole genome sequencing and assembly.</title>
        <authorList>
            <person name="Behr J."/>
            <person name="Geissler A.J."/>
            <person name="Vogel R.F."/>
        </authorList>
    </citation>
    <scope>NUCLEOTIDE SEQUENCE [LARGE SCALE GENOMIC DNA]</scope>
    <source>
        <strain evidence="4 5">TMW 1.1995</strain>
    </source>
</reference>
<dbReference type="KEGG" id="lpd:AYR62_12760"/>
<keyword evidence="2" id="KW-0560">Oxidoreductase</keyword>
<evidence type="ECO:0000313" key="5">
    <source>
        <dbReference type="Proteomes" id="UP000093267"/>
    </source>
</evidence>
<evidence type="ECO:0000256" key="1">
    <source>
        <dbReference type="ARBA" id="ARBA00022630"/>
    </source>
</evidence>
<dbReference type="Gene3D" id="3.20.20.70">
    <property type="entry name" value="Aldolase class I"/>
    <property type="match status" value="1"/>
</dbReference>
<dbReference type="InterPro" id="IPR001155">
    <property type="entry name" value="OxRdtase_FMN_N"/>
</dbReference>
<dbReference type="STRING" id="240427.AYR62_12760"/>
<keyword evidence="1" id="KW-0285">Flavoprotein</keyword>
<keyword evidence="5" id="KW-1185">Reference proteome</keyword>
<dbReference type="PANTHER" id="PTHR43656">
    <property type="entry name" value="BINDING OXIDOREDUCTASE, PUTATIVE (AFU_ORTHOLOGUE AFUA_2G08260)-RELATED"/>
    <property type="match status" value="1"/>
</dbReference>
<evidence type="ECO:0000259" key="3">
    <source>
        <dbReference type="Pfam" id="PF00724"/>
    </source>
</evidence>
<dbReference type="AlphaFoldDB" id="A0A1B2IWI1"/>
<accession>A0A1B2IWI1</accession>
<dbReference type="RefSeq" id="WP_065901829.1">
    <property type="nucleotide sequence ID" value="NZ_CP014912.1"/>
</dbReference>
<dbReference type="Proteomes" id="UP000093267">
    <property type="component" value="Chromosome"/>
</dbReference>
<dbReference type="InterPro" id="IPR051799">
    <property type="entry name" value="NADH_flavin_oxidoreductase"/>
</dbReference>
<evidence type="ECO:0000256" key="2">
    <source>
        <dbReference type="ARBA" id="ARBA00023002"/>
    </source>
</evidence>
<protein>
    <submittedName>
        <fullName evidence="4">NADH-dependent flavin oxidoreductase</fullName>
    </submittedName>
</protein>
<dbReference type="GO" id="GO:0016491">
    <property type="term" value="F:oxidoreductase activity"/>
    <property type="evidence" value="ECO:0007669"/>
    <property type="project" value="UniProtKB-KW"/>
</dbReference>
<dbReference type="GO" id="GO:0010181">
    <property type="term" value="F:FMN binding"/>
    <property type="evidence" value="ECO:0007669"/>
    <property type="project" value="InterPro"/>
</dbReference>
<dbReference type="Pfam" id="PF00724">
    <property type="entry name" value="Oxidored_FMN"/>
    <property type="match status" value="1"/>
</dbReference>
<feature type="domain" description="NADH:flavin oxidoreductase/NADH oxidase N-terminal" evidence="3">
    <location>
        <begin position="7"/>
        <end position="335"/>
    </location>
</feature>
<gene>
    <name evidence="4" type="ORF">AYR63_03980</name>
</gene>
<proteinExistence type="predicted"/>
<name>A0A1B2IWI1_9LACO</name>
<dbReference type="InterPro" id="IPR013785">
    <property type="entry name" value="Aldolase_TIM"/>
</dbReference>
<dbReference type="PANTHER" id="PTHR43656:SF2">
    <property type="entry name" value="BINDING OXIDOREDUCTASE, PUTATIVE (AFU_ORTHOLOGUE AFUA_2G08260)-RELATED"/>
    <property type="match status" value="1"/>
</dbReference>
<sequence length="388" mass="42827">MSDYKFLQPYTFKNGVKVKNRVVIPPMTIASSLEEGSVSRDDLFYAGLRSGGVGMFISPVANVTNDGKGFEGELSVADDKYIPGLSKLADAMKKGGTKAILQIFHAGRMSDSTILRGIQPVSASAVAAPRDGMETPRELSSNEVEAIVQAFADATRRAIVAGFDGVEIYGANTYLIQQFFSPHSNKRTDKWGGDVEKRMTFALEIIRAVHDAIEEYGNDDFILGYRISPEEIESPGIRIDDTLKFIDKLSGQPLNYLHISMGNAWRKSLNNPDDDRYTIQRIKDQVKGRLPLISVGSIETPEDAEKIMDAGIDFVAIGREYLREPKWIDKVISGHEETIRYSINRDALDEIGLNPSIIEFLKGLGTELGYEGEQKGDGKSEYGVVLDS</sequence>
<dbReference type="CDD" id="cd04735">
    <property type="entry name" value="OYE_like_4_FMN"/>
    <property type="match status" value="1"/>
</dbReference>
<dbReference type="OrthoDB" id="9772736at2"/>
<organism evidence="4 5">
    <name type="scientific">Secundilactobacillus paracollinoides</name>
    <dbReference type="NCBI Taxonomy" id="240427"/>
    <lineage>
        <taxon>Bacteria</taxon>
        <taxon>Bacillati</taxon>
        <taxon>Bacillota</taxon>
        <taxon>Bacilli</taxon>
        <taxon>Lactobacillales</taxon>
        <taxon>Lactobacillaceae</taxon>
        <taxon>Secundilactobacillus</taxon>
    </lineage>
</organism>
<dbReference type="SUPFAM" id="SSF51395">
    <property type="entry name" value="FMN-linked oxidoreductases"/>
    <property type="match status" value="1"/>
</dbReference>
<dbReference type="EMBL" id="CP014924">
    <property type="protein sequence ID" value="ANZ66379.1"/>
    <property type="molecule type" value="Genomic_DNA"/>
</dbReference>
<evidence type="ECO:0000313" key="4">
    <source>
        <dbReference type="EMBL" id="ANZ66379.1"/>
    </source>
</evidence>